<dbReference type="InterPro" id="IPR053824">
    <property type="entry name" value="DUF7010"/>
</dbReference>
<proteinExistence type="predicted"/>
<feature type="transmembrane region" description="Helical" evidence="1">
    <location>
        <begin position="108"/>
        <end position="127"/>
    </location>
</feature>
<feature type="transmembrane region" description="Helical" evidence="1">
    <location>
        <begin position="45"/>
        <end position="67"/>
    </location>
</feature>
<dbReference type="Pfam" id="PF22765">
    <property type="entry name" value="DUF7010"/>
    <property type="match status" value="1"/>
</dbReference>
<feature type="transmembrane region" description="Helical" evidence="1">
    <location>
        <begin position="79"/>
        <end position="101"/>
    </location>
</feature>
<feature type="transmembrane region" description="Helical" evidence="1">
    <location>
        <begin position="20"/>
        <end position="38"/>
    </location>
</feature>
<reference evidence="3" key="1">
    <citation type="submission" date="2016-10" db="EMBL/GenBank/DDBJ databases">
        <authorList>
            <person name="Varghese N."/>
            <person name="Submissions S."/>
        </authorList>
    </citation>
    <scope>NUCLEOTIDE SEQUENCE [LARGE SCALE GENOMIC DNA]</scope>
    <source>
        <strain evidence="3">CGMCC 1.8895</strain>
    </source>
</reference>
<protein>
    <submittedName>
        <fullName evidence="2">Uncharacterized protein</fullName>
    </submittedName>
</protein>
<keyword evidence="1" id="KW-0812">Transmembrane</keyword>
<dbReference type="AlphaFoldDB" id="A0A1G9HDF3"/>
<organism evidence="2 3">
    <name type="scientific">Lacicoccus qingdaonensis</name>
    <dbReference type="NCBI Taxonomy" id="576118"/>
    <lineage>
        <taxon>Bacteria</taxon>
        <taxon>Bacillati</taxon>
        <taxon>Bacillota</taxon>
        <taxon>Bacilli</taxon>
        <taxon>Bacillales</taxon>
        <taxon>Salinicoccaceae</taxon>
        <taxon>Lacicoccus</taxon>
    </lineage>
</organism>
<evidence type="ECO:0000256" key="1">
    <source>
        <dbReference type="SAM" id="Phobius"/>
    </source>
</evidence>
<sequence length="186" mass="20181">MEANEILSILDGLAELNSYGVAFLMSFGVTWLICGVFWQKTSANTAGYATLFQGLAALPVALLISYFMGALTERPGGDIFSNLVMTIAMSQMLILPLIIVMQAKKHHSLIPFVFSASLTIHFVMYFWLYQTWIYIAMSVAIAAGVAVIYGMGTGQDKTMPSKNTAAYCCFFTGAVLAVTGAIFLLI</sequence>
<keyword evidence="1" id="KW-1133">Transmembrane helix</keyword>
<gene>
    <name evidence="2" type="ORF">SAMN05216216_12233</name>
</gene>
<dbReference type="STRING" id="576118.SAMN05216216_12233"/>
<feature type="transmembrane region" description="Helical" evidence="1">
    <location>
        <begin position="164"/>
        <end position="185"/>
    </location>
</feature>
<dbReference type="Proteomes" id="UP000199008">
    <property type="component" value="Unassembled WGS sequence"/>
</dbReference>
<name>A0A1G9HDF3_9BACL</name>
<feature type="transmembrane region" description="Helical" evidence="1">
    <location>
        <begin position="133"/>
        <end position="152"/>
    </location>
</feature>
<dbReference type="RefSeq" id="WP_092987374.1">
    <property type="nucleotide sequence ID" value="NZ_FNFY01000022.1"/>
</dbReference>
<dbReference type="EMBL" id="FNFY01000022">
    <property type="protein sequence ID" value="SDL10937.1"/>
    <property type="molecule type" value="Genomic_DNA"/>
</dbReference>
<evidence type="ECO:0000313" key="2">
    <source>
        <dbReference type="EMBL" id="SDL10937.1"/>
    </source>
</evidence>
<evidence type="ECO:0000313" key="3">
    <source>
        <dbReference type="Proteomes" id="UP000199008"/>
    </source>
</evidence>
<accession>A0A1G9HDF3</accession>
<keyword evidence="1" id="KW-0472">Membrane</keyword>
<dbReference type="OrthoDB" id="3242785at2"/>
<keyword evidence="3" id="KW-1185">Reference proteome</keyword>